<protein>
    <recommendedName>
        <fullName evidence="4">Gustatory receptor</fullName>
    </recommendedName>
</protein>
<accession>A0A1I8QCJ7</accession>
<evidence type="ECO:0008006" key="4">
    <source>
        <dbReference type="Google" id="ProtNLM"/>
    </source>
</evidence>
<evidence type="ECO:0000256" key="1">
    <source>
        <dbReference type="SAM" id="Phobius"/>
    </source>
</evidence>
<dbReference type="AlphaFoldDB" id="A0A1I8QCJ7"/>
<dbReference type="VEuPathDB" id="VectorBase:SCAU015906"/>
<dbReference type="EnsemblMetazoa" id="SCAU015906-RA">
    <property type="protein sequence ID" value="SCAU015906-PA"/>
    <property type="gene ID" value="SCAU015906"/>
</dbReference>
<organism evidence="2 3">
    <name type="scientific">Stomoxys calcitrans</name>
    <name type="common">Stable fly</name>
    <name type="synonym">Conops calcitrans</name>
    <dbReference type="NCBI Taxonomy" id="35570"/>
    <lineage>
        <taxon>Eukaryota</taxon>
        <taxon>Metazoa</taxon>
        <taxon>Ecdysozoa</taxon>
        <taxon>Arthropoda</taxon>
        <taxon>Hexapoda</taxon>
        <taxon>Insecta</taxon>
        <taxon>Pterygota</taxon>
        <taxon>Neoptera</taxon>
        <taxon>Endopterygota</taxon>
        <taxon>Diptera</taxon>
        <taxon>Brachycera</taxon>
        <taxon>Muscomorpha</taxon>
        <taxon>Muscoidea</taxon>
        <taxon>Muscidae</taxon>
        <taxon>Stomoxys</taxon>
    </lineage>
</organism>
<gene>
    <name evidence="2" type="primary">106090008</name>
</gene>
<feature type="transmembrane region" description="Helical" evidence="1">
    <location>
        <begin position="71"/>
        <end position="92"/>
    </location>
</feature>
<keyword evidence="1" id="KW-0472">Membrane</keyword>
<dbReference type="Proteomes" id="UP000095300">
    <property type="component" value="Unassembled WGS sequence"/>
</dbReference>
<keyword evidence="3" id="KW-1185">Reference proteome</keyword>
<feature type="transmembrane region" description="Helical" evidence="1">
    <location>
        <begin position="161"/>
        <end position="180"/>
    </location>
</feature>
<evidence type="ECO:0000313" key="2">
    <source>
        <dbReference type="EnsemblMetazoa" id="SCAU015906-PA"/>
    </source>
</evidence>
<dbReference type="KEGG" id="scac:106090008"/>
<feature type="transmembrane region" description="Helical" evidence="1">
    <location>
        <begin position="127"/>
        <end position="149"/>
    </location>
</feature>
<feature type="transmembrane region" description="Helical" evidence="1">
    <location>
        <begin position="267"/>
        <end position="288"/>
    </location>
</feature>
<feature type="transmembrane region" description="Helical" evidence="1">
    <location>
        <begin position="308"/>
        <end position="329"/>
    </location>
</feature>
<evidence type="ECO:0000313" key="3">
    <source>
        <dbReference type="Proteomes" id="UP000095300"/>
    </source>
</evidence>
<keyword evidence="1" id="KW-1133">Transmembrane helix</keyword>
<proteinExistence type="predicted"/>
<name>A0A1I8QCJ7_STOCA</name>
<feature type="transmembrane region" description="Helical" evidence="1">
    <location>
        <begin position="33"/>
        <end position="51"/>
    </location>
</feature>
<feature type="transmembrane region" description="Helical" evidence="1">
    <location>
        <begin position="381"/>
        <end position="404"/>
    </location>
</feature>
<reference evidence="2" key="1">
    <citation type="submission" date="2020-05" db="UniProtKB">
        <authorList>
            <consortium name="EnsemblMetazoa"/>
        </authorList>
    </citation>
    <scope>IDENTIFICATION</scope>
    <source>
        <strain evidence="2">USDA</strain>
    </source>
</reference>
<sequence>MNYRRVLRVTSGYLLWTTYQLRGLDPKSLRFRLSLWSILHFIIVALIYAVSFGHHFERSSLLKIALDLSPFLKNLMILHIWLGLKVFIFCIIEWRSLTGVLNGLVAVLTMKPESEEGSPRNDWRNELLTYLLFFITLTVAFGFGLYIAIEMDFELPPADHIMIALALFIPHFMLAGSLRLHNLSIWLIRHELADLQLKLGLTTVEDKQPVVVEIINPVLKSNEGAVEMATNIPSEAVTLETYDKVLKAIQAIANYLKSWNGILQRQMFVLNGLNFNCLLYGIFTRIYFEKTWHLVFIGRNRRVFYAANYVIFACISMDYHLLIIIQMLFDRMKKDFSKEIEKKLSDPKSITKEKYEILLEIKRILKEQLNLKLFGLVLFKLWNFFIIISLMLLTIGIIILYQYFTDQIDAVAQLMDSNDED</sequence>
<dbReference type="OrthoDB" id="7849139at2759"/>
<keyword evidence="1" id="KW-0812">Transmembrane</keyword>